<dbReference type="EMBL" id="FWFL01000002">
    <property type="protein sequence ID" value="SLN25280.1"/>
    <property type="molecule type" value="Genomic_DNA"/>
</dbReference>
<dbReference type="SUPFAM" id="SSF89733">
    <property type="entry name" value="L-sulfolactate dehydrogenase-like"/>
    <property type="match status" value="1"/>
</dbReference>
<dbReference type="PANTHER" id="PTHR11091:SF0">
    <property type="entry name" value="MALATE DEHYDROGENASE"/>
    <property type="match status" value="1"/>
</dbReference>
<comment type="similarity">
    <text evidence="1">Belongs to the LDH2/MDH2 oxidoreductase family.</text>
</comment>
<dbReference type="OrthoDB" id="9811519at2"/>
<dbReference type="GO" id="GO:0016491">
    <property type="term" value="F:oxidoreductase activity"/>
    <property type="evidence" value="ECO:0007669"/>
    <property type="project" value="UniProtKB-KW"/>
</dbReference>
<dbReference type="InterPro" id="IPR043144">
    <property type="entry name" value="Mal/L-sulf/L-lact_DH-like_ah"/>
</dbReference>
<dbReference type="InterPro" id="IPR003767">
    <property type="entry name" value="Malate/L-lactate_DH-like"/>
</dbReference>
<evidence type="ECO:0000256" key="2">
    <source>
        <dbReference type="ARBA" id="ARBA00023002"/>
    </source>
</evidence>
<reference evidence="3 4" key="1">
    <citation type="submission" date="2017-03" db="EMBL/GenBank/DDBJ databases">
        <authorList>
            <person name="Afonso C.L."/>
            <person name="Miller P.J."/>
            <person name="Scott M.A."/>
            <person name="Spackman E."/>
            <person name="Goraichik I."/>
            <person name="Dimitrov K.M."/>
            <person name="Suarez D.L."/>
            <person name="Swayne D.E."/>
        </authorList>
    </citation>
    <scope>NUCLEOTIDE SEQUENCE [LARGE SCALE GENOMIC DNA]</scope>
    <source>
        <strain evidence="3 4">CECT 8287</strain>
    </source>
</reference>
<protein>
    <submittedName>
        <fullName evidence="3">Putative oxidoreductase YjmC</fullName>
        <ecNumber evidence="3">1.1.1.-</ecNumber>
    </submittedName>
</protein>
<dbReference type="InterPro" id="IPR036111">
    <property type="entry name" value="Mal/L-sulfo/L-lacto_DH-like_sf"/>
</dbReference>
<keyword evidence="2 3" id="KW-0560">Oxidoreductase</keyword>
<gene>
    <name evidence="3" type="primary">yjmC</name>
    <name evidence="3" type="ORF">PEL8287_01149</name>
</gene>
<dbReference type="Gene3D" id="3.30.1370.60">
    <property type="entry name" value="Hypothetical oxidoreductase yiak, domain 2"/>
    <property type="match status" value="1"/>
</dbReference>
<name>A0A1Y5RTQ9_9RHOB</name>
<sequence length="355" mass="37341">MTVQAQSGSKLKANDRVAVPADRIVDLATRMFVASGCDGDVAHTVACHLAEADHCGVESHGLVRVLQYTREFRDGALDPSARPVIHSEAPNRLKIDAGGGIGIPAMALALREAAKAARAEGLAVASVIGAGHTGRLGAFAEEAAREGCMTITLGGGNRQTWRMVAPHGGRQALLPTNPYCIGIPGGYRGPVVLDIATSQIAGGWIYAARAAGINLPDGAVVDRDGMPTRKPADYFNGGAILPKGGPLGSGLALIAELVGEAMLGPVEKGEINWLVLALDCGQFRGPGTMQRAAEEILTEIRDCPPAQGVDRVMVPGERERDQMAGGDRTHLRLPEPIWQQILDMARDMGLEEKMT</sequence>
<dbReference type="Gene3D" id="1.10.1530.10">
    <property type="match status" value="1"/>
</dbReference>
<dbReference type="AlphaFoldDB" id="A0A1Y5RTQ9"/>
<dbReference type="Pfam" id="PF02615">
    <property type="entry name" value="Ldh_2"/>
    <property type="match status" value="1"/>
</dbReference>
<dbReference type="InterPro" id="IPR043143">
    <property type="entry name" value="Mal/L-sulf/L-lact_DH-like_NADP"/>
</dbReference>
<dbReference type="Proteomes" id="UP000193827">
    <property type="component" value="Unassembled WGS sequence"/>
</dbReference>
<dbReference type="PANTHER" id="PTHR11091">
    <property type="entry name" value="OXIDOREDUCTASE-RELATED"/>
    <property type="match status" value="1"/>
</dbReference>
<dbReference type="EC" id="1.1.1.-" evidence="3"/>
<evidence type="ECO:0000256" key="1">
    <source>
        <dbReference type="ARBA" id="ARBA00006056"/>
    </source>
</evidence>
<evidence type="ECO:0000313" key="3">
    <source>
        <dbReference type="EMBL" id="SLN25280.1"/>
    </source>
</evidence>
<keyword evidence="4" id="KW-1185">Reference proteome</keyword>
<proteinExistence type="inferred from homology"/>
<organism evidence="3 4">
    <name type="scientific">Roseovarius litorisediminis</name>
    <dbReference type="NCBI Taxonomy" id="1312363"/>
    <lineage>
        <taxon>Bacteria</taxon>
        <taxon>Pseudomonadati</taxon>
        <taxon>Pseudomonadota</taxon>
        <taxon>Alphaproteobacteria</taxon>
        <taxon>Rhodobacterales</taxon>
        <taxon>Roseobacteraceae</taxon>
        <taxon>Roseovarius</taxon>
    </lineage>
</organism>
<dbReference type="RefSeq" id="WP_085891374.1">
    <property type="nucleotide sequence ID" value="NZ_FWFL01000002.1"/>
</dbReference>
<accession>A0A1Y5RTQ9</accession>
<evidence type="ECO:0000313" key="4">
    <source>
        <dbReference type="Proteomes" id="UP000193827"/>
    </source>
</evidence>